<dbReference type="PANTHER" id="PTHR10605:SF56">
    <property type="entry name" value="BIFUNCTIONAL HEPARAN SULFATE N-DEACETYLASE_N-SULFOTRANSFERASE"/>
    <property type="match status" value="1"/>
</dbReference>
<accession>A0A9X1K0Z6</accession>
<dbReference type="PANTHER" id="PTHR10605">
    <property type="entry name" value="HEPARAN SULFATE SULFOTRANSFERASE"/>
    <property type="match status" value="1"/>
</dbReference>
<dbReference type="InterPro" id="IPR000863">
    <property type="entry name" value="Sulfotransferase_dom"/>
</dbReference>
<dbReference type="RefSeq" id="WP_219507989.1">
    <property type="nucleotide sequence ID" value="NZ_JAHXDN010000011.1"/>
</dbReference>
<keyword evidence="2" id="KW-0325">Glycoprotein</keyword>
<dbReference type="Proteomes" id="UP001138661">
    <property type="component" value="Unassembled WGS sequence"/>
</dbReference>
<comment type="caution">
    <text evidence="4">The sequence shown here is derived from an EMBL/GenBank/DDBJ whole genome shotgun (WGS) entry which is preliminary data.</text>
</comment>
<dbReference type="AlphaFoldDB" id="A0A9X1K0Z6"/>
<name>A0A9X1K0Z6_9RHOB</name>
<dbReference type="InterPro" id="IPR037359">
    <property type="entry name" value="NST/OST"/>
</dbReference>
<organism evidence="4 5">
    <name type="scientific">Roseobacter insulae</name>
    <dbReference type="NCBI Taxonomy" id="2859783"/>
    <lineage>
        <taxon>Bacteria</taxon>
        <taxon>Pseudomonadati</taxon>
        <taxon>Pseudomonadota</taxon>
        <taxon>Alphaproteobacteria</taxon>
        <taxon>Rhodobacterales</taxon>
        <taxon>Roseobacteraceae</taxon>
        <taxon>Roseobacter</taxon>
    </lineage>
</organism>
<evidence type="ECO:0000259" key="3">
    <source>
        <dbReference type="Pfam" id="PF00685"/>
    </source>
</evidence>
<dbReference type="EMBL" id="JAHXDN010000011">
    <property type="protein sequence ID" value="MBW4710790.1"/>
    <property type="molecule type" value="Genomic_DNA"/>
</dbReference>
<dbReference type="Pfam" id="PF00685">
    <property type="entry name" value="Sulfotransfer_1"/>
    <property type="match status" value="1"/>
</dbReference>
<reference evidence="4" key="1">
    <citation type="submission" date="2021-07" db="EMBL/GenBank/DDBJ databases">
        <title>Roseobacter insulae sp. nov., isolated from a tidal flat.</title>
        <authorList>
            <person name="Park S."/>
            <person name="Yoon J.-H."/>
        </authorList>
    </citation>
    <scope>NUCLEOTIDE SEQUENCE</scope>
    <source>
        <strain evidence="4">YSTF-M11</strain>
    </source>
</reference>
<evidence type="ECO:0000313" key="4">
    <source>
        <dbReference type="EMBL" id="MBW4710790.1"/>
    </source>
</evidence>
<gene>
    <name evidence="4" type="ORF">KX928_23615</name>
</gene>
<evidence type="ECO:0000313" key="5">
    <source>
        <dbReference type="Proteomes" id="UP001138661"/>
    </source>
</evidence>
<feature type="domain" description="Sulfotransferase" evidence="3">
    <location>
        <begin position="7"/>
        <end position="182"/>
    </location>
</feature>
<evidence type="ECO:0000256" key="1">
    <source>
        <dbReference type="ARBA" id="ARBA00022679"/>
    </source>
</evidence>
<evidence type="ECO:0000256" key="2">
    <source>
        <dbReference type="ARBA" id="ARBA00023180"/>
    </source>
</evidence>
<keyword evidence="5" id="KW-1185">Reference proteome</keyword>
<protein>
    <submittedName>
        <fullName evidence="4">Sulfotransferase domain-containing protein</fullName>
    </submittedName>
</protein>
<proteinExistence type="predicted"/>
<sequence>MSAAGRPDFLIIGAMKSGTTTLQTQLAAQDGVFMTTPKEPNFFSDDDVYARGAGWYHSLFDAAAPGDLKGEASTHYTKLPTYPQTVPRMAAMLEAPRLIYVIRDPVARAVSHYIHEWSEGRMDRDPVAAFATHAELVEYGRYPRQLAPFIAEFGLPSIYLTSLEQLKTDPEGELRRIGDHLGAGPFVWDHGIGAQNVSAERVRRLPLQGLLVDNPLATMLRRTLVPKSVRTRIRLARTHGDRPALPADLRHRLERTFTPDRTALAELFPDHPALDACYGFATA</sequence>
<dbReference type="GO" id="GO:0008146">
    <property type="term" value="F:sulfotransferase activity"/>
    <property type="evidence" value="ECO:0007669"/>
    <property type="project" value="InterPro"/>
</dbReference>
<keyword evidence="1" id="KW-0808">Transferase</keyword>